<organism evidence="1">
    <name type="scientific">viral metagenome</name>
    <dbReference type="NCBI Taxonomy" id="1070528"/>
    <lineage>
        <taxon>unclassified sequences</taxon>
        <taxon>metagenomes</taxon>
        <taxon>organismal metagenomes</taxon>
    </lineage>
</organism>
<name>A0A6C0AYY0_9ZZZZ</name>
<evidence type="ECO:0000313" key="1">
    <source>
        <dbReference type="EMBL" id="QHS85020.1"/>
    </source>
</evidence>
<accession>A0A6C0AYY0</accession>
<reference evidence="1" key="1">
    <citation type="journal article" date="2020" name="Nature">
        <title>Giant virus diversity and host interactions through global metagenomics.</title>
        <authorList>
            <person name="Schulz F."/>
            <person name="Roux S."/>
            <person name="Paez-Espino D."/>
            <person name="Jungbluth S."/>
            <person name="Walsh D.A."/>
            <person name="Denef V.J."/>
            <person name="McMahon K.D."/>
            <person name="Konstantinidis K.T."/>
            <person name="Eloe-Fadrosh E.A."/>
            <person name="Kyrpides N.C."/>
            <person name="Woyke T."/>
        </authorList>
    </citation>
    <scope>NUCLEOTIDE SEQUENCE</scope>
    <source>
        <strain evidence="1">GVMAG-M-3300009182-67</strain>
    </source>
</reference>
<dbReference type="EMBL" id="MN739039">
    <property type="protein sequence ID" value="QHS85020.1"/>
    <property type="molecule type" value="Genomic_DNA"/>
</dbReference>
<sequence length="58" mass="6522">MEAVIPVISGYLPPKTINILRLVSQTIRQTVLTDCLCNYNCKPTCKCKCNICNSRLSF</sequence>
<proteinExistence type="predicted"/>
<protein>
    <submittedName>
        <fullName evidence="1">Uncharacterized protein</fullName>
    </submittedName>
</protein>
<dbReference type="AlphaFoldDB" id="A0A6C0AYY0"/>